<dbReference type="EMBL" id="CADCTU010000789">
    <property type="protein sequence ID" value="CAA9353946.1"/>
    <property type="molecule type" value="Genomic_DNA"/>
</dbReference>
<organism evidence="1">
    <name type="scientific">uncultured Gemmatimonadaceae bacterium</name>
    <dbReference type="NCBI Taxonomy" id="246130"/>
    <lineage>
        <taxon>Bacteria</taxon>
        <taxon>Pseudomonadati</taxon>
        <taxon>Gemmatimonadota</taxon>
        <taxon>Gemmatimonadia</taxon>
        <taxon>Gemmatimonadales</taxon>
        <taxon>Gemmatimonadaceae</taxon>
        <taxon>environmental samples</taxon>
    </lineage>
</organism>
<protein>
    <submittedName>
        <fullName evidence="1">Uncharacterized protein</fullName>
    </submittedName>
</protein>
<gene>
    <name evidence="1" type="ORF">AVDCRST_MAG11-3704</name>
</gene>
<dbReference type="AlphaFoldDB" id="A0A6J4MA64"/>
<reference evidence="1" key="1">
    <citation type="submission" date="2020-02" db="EMBL/GenBank/DDBJ databases">
        <authorList>
            <person name="Meier V. D."/>
        </authorList>
    </citation>
    <scope>NUCLEOTIDE SEQUENCE</scope>
    <source>
        <strain evidence="1">AVDCRST_MAG11</strain>
    </source>
</reference>
<proteinExistence type="predicted"/>
<name>A0A6J4MA64_9BACT</name>
<sequence length="72" mass="8426">MAELTTKQYDALERAIVRGSRIAVYRRGMEYVVVPKRLRTERGRETLESTHPTTGDRLVFFLDELDDIEVVR</sequence>
<accession>A0A6J4MA64</accession>
<evidence type="ECO:0000313" key="1">
    <source>
        <dbReference type="EMBL" id="CAA9353946.1"/>
    </source>
</evidence>